<dbReference type="AlphaFoldDB" id="A0AAV7K8V4"/>
<dbReference type="InterPro" id="IPR011992">
    <property type="entry name" value="EF-hand-dom_pair"/>
</dbReference>
<evidence type="ECO:0000313" key="2">
    <source>
        <dbReference type="EMBL" id="KAI6657188.1"/>
    </source>
</evidence>
<name>A0AAV7K8V4_9METZ</name>
<gene>
    <name evidence="2" type="ORF">LOD99_15974</name>
</gene>
<evidence type="ECO:0000259" key="1">
    <source>
        <dbReference type="PROSITE" id="PS50222"/>
    </source>
</evidence>
<dbReference type="EMBL" id="JAKMXF010000122">
    <property type="protein sequence ID" value="KAI6657188.1"/>
    <property type="molecule type" value="Genomic_DNA"/>
</dbReference>
<feature type="domain" description="EF-hand" evidence="1">
    <location>
        <begin position="22"/>
        <end position="57"/>
    </location>
</feature>
<proteinExistence type="predicted"/>
<dbReference type="GO" id="GO:0005509">
    <property type="term" value="F:calcium ion binding"/>
    <property type="evidence" value="ECO:0007669"/>
    <property type="project" value="InterPro"/>
</dbReference>
<dbReference type="InterPro" id="IPR002048">
    <property type="entry name" value="EF_hand_dom"/>
</dbReference>
<dbReference type="Gene3D" id="1.10.238.10">
    <property type="entry name" value="EF-hand"/>
    <property type="match status" value="1"/>
</dbReference>
<dbReference type="PROSITE" id="PS50222">
    <property type="entry name" value="EF_HAND_2"/>
    <property type="match status" value="1"/>
</dbReference>
<dbReference type="Proteomes" id="UP001165289">
    <property type="component" value="Unassembled WGS sequence"/>
</dbReference>
<comment type="caution">
    <text evidence="2">The sequence shown here is derived from an EMBL/GenBank/DDBJ whole genome shotgun (WGS) entry which is preliminary data.</text>
</comment>
<keyword evidence="3" id="KW-1185">Reference proteome</keyword>
<reference evidence="2 3" key="1">
    <citation type="journal article" date="2023" name="BMC Biol.">
        <title>The compact genome of the sponge Oopsacas minuta (Hexactinellida) is lacking key metazoan core genes.</title>
        <authorList>
            <person name="Santini S."/>
            <person name="Schenkelaars Q."/>
            <person name="Jourda C."/>
            <person name="Duchesne M."/>
            <person name="Belahbib H."/>
            <person name="Rocher C."/>
            <person name="Selva M."/>
            <person name="Riesgo A."/>
            <person name="Vervoort M."/>
            <person name="Leys S.P."/>
            <person name="Kodjabachian L."/>
            <person name="Le Bivic A."/>
            <person name="Borchiellini C."/>
            <person name="Claverie J.M."/>
            <person name="Renard E."/>
        </authorList>
    </citation>
    <scope>NUCLEOTIDE SEQUENCE [LARGE SCALE GENOMIC DNA]</scope>
    <source>
        <strain evidence="2">SPO-2</strain>
    </source>
</reference>
<organism evidence="2 3">
    <name type="scientific">Oopsacas minuta</name>
    <dbReference type="NCBI Taxonomy" id="111878"/>
    <lineage>
        <taxon>Eukaryota</taxon>
        <taxon>Metazoa</taxon>
        <taxon>Porifera</taxon>
        <taxon>Hexactinellida</taxon>
        <taxon>Hexasterophora</taxon>
        <taxon>Lyssacinosida</taxon>
        <taxon>Leucopsacidae</taxon>
        <taxon>Oopsacas</taxon>
    </lineage>
</organism>
<protein>
    <submittedName>
        <fullName evidence="2">Clytin-like</fullName>
    </submittedName>
</protein>
<accession>A0AAV7K8V4</accession>
<sequence length="200" mass="23221">MAEVKEQPKCTPTADDFLKDEKWRAKAGNMFDALDKDKKGYVPFVFFENLIKSHETALKPEPEVALNVRKVLYEYAAALGFYPSIYQQKEEFVKNFASFMEKEVARVERGEQSLLVKRNEVMFELVSKKENESICKEESLLLGRANGNPDCHTHSLYEQLDKENTGKLDKKMLSKLTYDLWSNLEHTEQHNDLHGILKQK</sequence>
<dbReference type="SUPFAM" id="SSF47473">
    <property type="entry name" value="EF-hand"/>
    <property type="match status" value="1"/>
</dbReference>
<evidence type="ECO:0000313" key="3">
    <source>
        <dbReference type="Proteomes" id="UP001165289"/>
    </source>
</evidence>